<dbReference type="Proteomes" id="UP000807504">
    <property type="component" value="Unassembled WGS sequence"/>
</dbReference>
<dbReference type="Gene3D" id="3.30.710.10">
    <property type="entry name" value="Potassium Channel Kv1.1, Chain A"/>
    <property type="match status" value="2"/>
</dbReference>
<organism evidence="2 3">
    <name type="scientific">Argiope bruennichi</name>
    <name type="common">Wasp spider</name>
    <name type="synonym">Aranea bruennichi</name>
    <dbReference type="NCBI Taxonomy" id="94029"/>
    <lineage>
        <taxon>Eukaryota</taxon>
        <taxon>Metazoa</taxon>
        <taxon>Ecdysozoa</taxon>
        <taxon>Arthropoda</taxon>
        <taxon>Chelicerata</taxon>
        <taxon>Arachnida</taxon>
        <taxon>Araneae</taxon>
        <taxon>Araneomorphae</taxon>
        <taxon>Entelegynae</taxon>
        <taxon>Araneoidea</taxon>
        <taxon>Araneidae</taxon>
        <taxon>Argiope</taxon>
    </lineage>
</organism>
<dbReference type="InterPro" id="IPR011333">
    <property type="entry name" value="SKP1/BTB/POZ_sf"/>
</dbReference>
<protein>
    <recommendedName>
        <fullName evidence="1">BTB domain-containing protein</fullName>
    </recommendedName>
</protein>
<dbReference type="PROSITE" id="PS50097">
    <property type="entry name" value="BTB"/>
    <property type="match status" value="1"/>
</dbReference>
<gene>
    <name evidence="2" type="ORF">HNY73_006142</name>
</gene>
<dbReference type="CDD" id="cd18186">
    <property type="entry name" value="BTB_POZ_ZBTB_KLHL-like"/>
    <property type="match status" value="1"/>
</dbReference>
<dbReference type="SUPFAM" id="SSF49599">
    <property type="entry name" value="TRAF domain-like"/>
    <property type="match status" value="1"/>
</dbReference>
<keyword evidence="3" id="KW-1185">Reference proteome</keyword>
<evidence type="ECO:0000313" key="3">
    <source>
        <dbReference type="Proteomes" id="UP000807504"/>
    </source>
</evidence>
<evidence type="ECO:0000259" key="1">
    <source>
        <dbReference type="PROSITE" id="PS50097"/>
    </source>
</evidence>
<dbReference type="Pfam" id="PF00651">
    <property type="entry name" value="BTB"/>
    <property type="match status" value="2"/>
</dbReference>
<dbReference type="EMBL" id="JABXBU010000011">
    <property type="protein sequence ID" value="KAF8791248.1"/>
    <property type="molecule type" value="Genomic_DNA"/>
</dbReference>
<dbReference type="InterPro" id="IPR000210">
    <property type="entry name" value="BTB/POZ_dom"/>
</dbReference>
<dbReference type="Gene3D" id="2.60.210.10">
    <property type="entry name" value="Apoptosis, Tumor Necrosis Factor Receptor Associated Protein 2, Chain A"/>
    <property type="match status" value="1"/>
</dbReference>
<sequence>MPSENNRQFKKLESTTNFAWDINNFAILEMLTERGHLVLSPLLNLYSVNEVWKLHIYPKGQSDADYIGFYLFKTHISDQAVYNCTLSIGRPDETPVKSYKYTGVRFLDNGIGEEFFLCKKYNSWISNGSVRFRCDITKTDQKNLHSPNGSSLKSFVHFNLADTANLSLDLEELLMVPFHSDLTVSMSRCEIYVHKYILHVRCPNIRFQNHSLAFVPPNVETEINDEIFGLLMYYCYTGKLKDSFVPLELFRLAEKLKLSSLIRCLHEQSSSHHASSAADVENQVISWDLDELNFFEEGSRIAHILRTASYSKQLVIQVSFSNDCGKEKFIDISFKFLNITDCIPILLICKISLTSQSGLEAFKEDHHVFRQVDQWNFPRIPCQKDEYMYISGMGLTIELSICDGTHSRLVRNIKTKTKLLTDFQTVSDNLESLRSCMALLFQITRSTSNLILLSSDSKFFRVHDGIMWARWPGLRTLIDKSSVSSEEDLYNVTNPLELNLPSEVLDILLPYLYTGFIPSFDREKAELFLKHNDYLQFPYHLMEKCEALLSDDNGMQC</sequence>
<name>A0A8T0FLZ3_ARGBR</name>
<feature type="domain" description="BTB" evidence="1">
    <location>
        <begin position="448"/>
        <end position="521"/>
    </location>
</feature>
<dbReference type="InterPro" id="IPR008974">
    <property type="entry name" value="TRAF-like"/>
</dbReference>
<proteinExistence type="predicted"/>
<reference evidence="2" key="2">
    <citation type="submission" date="2020-06" db="EMBL/GenBank/DDBJ databases">
        <authorList>
            <person name="Sheffer M."/>
        </authorList>
    </citation>
    <scope>NUCLEOTIDE SEQUENCE</scope>
</reference>
<dbReference type="InterPro" id="IPR002083">
    <property type="entry name" value="MATH/TRAF_dom"/>
</dbReference>
<dbReference type="CDD" id="cd00121">
    <property type="entry name" value="MATH"/>
    <property type="match status" value="1"/>
</dbReference>
<evidence type="ECO:0000313" key="2">
    <source>
        <dbReference type="EMBL" id="KAF8791248.1"/>
    </source>
</evidence>
<dbReference type="SUPFAM" id="SSF54695">
    <property type="entry name" value="POZ domain"/>
    <property type="match status" value="2"/>
</dbReference>
<dbReference type="AlphaFoldDB" id="A0A8T0FLZ3"/>
<reference evidence="2" key="1">
    <citation type="journal article" date="2020" name="bioRxiv">
        <title>Chromosome-level reference genome of the European wasp spider Argiope bruennichi: a resource for studies on range expansion and evolutionary adaptation.</title>
        <authorList>
            <person name="Sheffer M.M."/>
            <person name="Hoppe A."/>
            <person name="Krehenwinkel H."/>
            <person name="Uhl G."/>
            <person name="Kuss A.W."/>
            <person name="Jensen L."/>
            <person name="Jensen C."/>
            <person name="Gillespie R.G."/>
            <person name="Hoff K.J."/>
            <person name="Prost S."/>
        </authorList>
    </citation>
    <scope>NUCLEOTIDE SEQUENCE</scope>
</reference>
<accession>A0A8T0FLZ3</accession>
<comment type="caution">
    <text evidence="2">The sequence shown here is derived from an EMBL/GenBank/DDBJ whole genome shotgun (WGS) entry which is preliminary data.</text>
</comment>